<reference evidence="2" key="2">
    <citation type="journal article" date="2017" name="Nat. Plants">
        <title>The Aegilops tauschii genome reveals multiple impacts of transposons.</title>
        <authorList>
            <person name="Zhao G."/>
            <person name="Zou C."/>
            <person name="Li K."/>
            <person name="Wang K."/>
            <person name="Li T."/>
            <person name="Gao L."/>
            <person name="Zhang X."/>
            <person name="Wang H."/>
            <person name="Yang Z."/>
            <person name="Liu X."/>
            <person name="Jiang W."/>
            <person name="Mao L."/>
            <person name="Kong X."/>
            <person name="Jiao Y."/>
            <person name="Jia J."/>
        </authorList>
    </citation>
    <scope>NUCLEOTIDE SEQUENCE [LARGE SCALE GENOMIC DNA]</scope>
    <source>
        <strain evidence="2">cv. AL8/78</strain>
    </source>
</reference>
<name>A0A453HHR3_AEGTS</name>
<dbReference type="Gramene" id="AET4Gv20191100.12">
    <property type="protein sequence ID" value="AET4Gv20191100.12"/>
    <property type="gene ID" value="AET4Gv20191100"/>
</dbReference>
<reference evidence="1" key="3">
    <citation type="journal article" date="2017" name="Nature">
        <title>Genome sequence of the progenitor of the wheat D genome Aegilops tauschii.</title>
        <authorList>
            <person name="Luo M.C."/>
            <person name="Gu Y.Q."/>
            <person name="Puiu D."/>
            <person name="Wang H."/>
            <person name="Twardziok S.O."/>
            <person name="Deal K.R."/>
            <person name="Huo N."/>
            <person name="Zhu T."/>
            <person name="Wang L."/>
            <person name="Wang Y."/>
            <person name="McGuire P.E."/>
            <person name="Liu S."/>
            <person name="Long H."/>
            <person name="Ramasamy R.K."/>
            <person name="Rodriguez J.C."/>
            <person name="Van S.L."/>
            <person name="Yuan L."/>
            <person name="Wang Z."/>
            <person name="Xia Z."/>
            <person name="Xiao L."/>
            <person name="Anderson O.D."/>
            <person name="Ouyang S."/>
            <person name="Liang Y."/>
            <person name="Zimin A.V."/>
            <person name="Pertea G."/>
            <person name="Qi P."/>
            <person name="Bennetzen J.L."/>
            <person name="Dai X."/>
            <person name="Dawson M.W."/>
            <person name="Muller H.G."/>
            <person name="Kugler K."/>
            <person name="Rivarola-Duarte L."/>
            <person name="Spannagl M."/>
            <person name="Mayer K.F.X."/>
            <person name="Lu F.H."/>
            <person name="Bevan M.W."/>
            <person name="Leroy P."/>
            <person name="Li P."/>
            <person name="You F.M."/>
            <person name="Sun Q."/>
            <person name="Liu Z."/>
            <person name="Lyons E."/>
            <person name="Wicker T."/>
            <person name="Salzberg S.L."/>
            <person name="Devos K.M."/>
            <person name="Dvorak J."/>
        </authorList>
    </citation>
    <scope>NUCLEOTIDE SEQUENCE [LARGE SCALE GENOMIC DNA]</scope>
    <source>
        <strain evidence="1">cv. AL8/78</strain>
    </source>
</reference>
<protein>
    <submittedName>
        <fullName evidence="1">Uncharacterized protein</fullName>
    </submittedName>
</protein>
<evidence type="ECO:0000313" key="2">
    <source>
        <dbReference type="Proteomes" id="UP000015105"/>
    </source>
</evidence>
<organism evidence="1 2">
    <name type="scientific">Aegilops tauschii subsp. strangulata</name>
    <name type="common">Goatgrass</name>
    <dbReference type="NCBI Taxonomy" id="200361"/>
    <lineage>
        <taxon>Eukaryota</taxon>
        <taxon>Viridiplantae</taxon>
        <taxon>Streptophyta</taxon>
        <taxon>Embryophyta</taxon>
        <taxon>Tracheophyta</taxon>
        <taxon>Spermatophyta</taxon>
        <taxon>Magnoliopsida</taxon>
        <taxon>Liliopsida</taxon>
        <taxon>Poales</taxon>
        <taxon>Poaceae</taxon>
        <taxon>BOP clade</taxon>
        <taxon>Pooideae</taxon>
        <taxon>Triticodae</taxon>
        <taxon>Triticeae</taxon>
        <taxon>Triticinae</taxon>
        <taxon>Aegilops</taxon>
    </lineage>
</organism>
<reference evidence="1" key="4">
    <citation type="submission" date="2019-03" db="UniProtKB">
        <authorList>
            <consortium name="EnsemblPlants"/>
        </authorList>
    </citation>
    <scope>IDENTIFICATION</scope>
</reference>
<accession>A0A453HHR3</accession>
<proteinExistence type="predicted"/>
<reference evidence="1" key="5">
    <citation type="journal article" date="2021" name="G3 (Bethesda)">
        <title>Aegilops tauschii genome assembly Aet v5.0 features greater sequence contiguity and improved annotation.</title>
        <authorList>
            <person name="Wang L."/>
            <person name="Zhu T."/>
            <person name="Rodriguez J.C."/>
            <person name="Deal K.R."/>
            <person name="Dubcovsky J."/>
            <person name="McGuire P.E."/>
            <person name="Lux T."/>
            <person name="Spannagl M."/>
            <person name="Mayer K.F.X."/>
            <person name="Baldrich P."/>
            <person name="Meyers B.C."/>
            <person name="Huo N."/>
            <person name="Gu Y.Q."/>
            <person name="Zhou H."/>
            <person name="Devos K.M."/>
            <person name="Bennetzen J.L."/>
            <person name="Unver T."/>
            <person name="Budak H."/>
            <person name="Gulick P.J."/>
            <person name="Galiba G."/>
            <person name="Kalapos B."/>
            <person name="Nelson D.R."/>
            <person name="Li P."/>
            <person name="You F.M."/>
            <person name="Luo M.C."/>
            <person name="Dvorak J."/>
        </authorList>
    </citation>
    <scope>NUCLEOTIDE SEQUENCE [LARGE SCALE GENOMIC DNA]</scope>
    <source>
        <strain evidence="1">cv. AL8/78</strain>
    </source>
</reference>
<dbReference type="Proteomes" id="UP000015105">
    <property type="component" value="Chromosome 4D"/>
</dbReference>
<dbReference type="AlphaFoldDB" id="A0A453HHR3"/>
<dbReference type="EnsemblPlants" id="AET4Gv20191100.12">
    <property type="protein sequence ID" value="AET4Gv20191100.12"/>
    <property type="gene ID" value="AET4Gv20191100"/>
</dbReference>
<reference evidence="2" key="1">
    <citation type="journal article" date="2014" name="Science">
        <title>Ancient hybridizations among the ancestral genomes of bread wheat.</title>
        <authorList>
            <consortium name="International Wheat Genome Sequencing Consortium,"/>
            <person name="Marcussen T."/>
            <person name="Sandve S.R."/>
            <person name="Heier L."/>
            <person name="Spannagl M."/>
            <person name="Pfeifer M."/>
            <person name="Jakobsen K.S."/>
            <person name="Wulff B.B."/>
            <person name="Steuernagel B."/>
            <person name="Mayer K.F."/>
            <person name="Olsen O.A."/>
        </authorList>
    </citation>
    <scope>NUCLEOTIDE SEQUENCE [LARGE SCALE GENOMIC DNA]</scope>
    <source>
        <strain evidence="2">cv. AL8/78</strain>
    </source>
</reference>
<keyword evidence="2" id="KW-1185">Reference proteome</keyword>
<evidence type="ECO:0000313" key="1">
    <source>
        <dbReference type="EnsemblPlants" id="AET4Gv20191100.12"/>
    </source>
</evidence>
<sequence length="43" mass="5061">LYKNSGLHHFHANMKLGSSIDERRATWKKRAFSVITIMNLFLK</sequence>